<dbReference type="EMBL" id="SDMP01000002">
    <property type="protein sequence ID" value="RYR73037.1"/>
    <property type="molecule type" value="Genomic_DNA"/>
</dbReference>
<protein>
    <recommendedName>
        <fullName evidence="7">WRKY domain-containing protein</fullName>
    </recommendedName>
</protein>
<dbReference type="STRING" id="3818.A0A445EC88"/>
<dbReference type="SUPFAM" id="SSF118290">
    <property type="entry name" value="WRKY DNA-binding domain"/>
    <property type="match status" value="1"/>
</dbReference>
<dbReference type="PANTHER" id="PTHR31221:SF338">
    <property type="entry name" value="OS08G0499300 PROTEIN"/>
    <property type="match status" value="1"/>
</dbReference>
<name>A0A445EC88_ARAHY</name>
<dbReference type="PROSITE" id="PS50811">
    <property type="entry name" value="WRKY"/>
    <property type="match status" value="1"/>
</dbReference>
<feature type="domain" description="WRKY" evidence="7">
    <location>
        <begin position="94"/>
        <end position="156"/>
    </location>
</feature>
<keyword evidence="5" id="KW-0539">Nucleus</keyword>
<dbReference type="GO" id="GO:0003700">
    <property type="term" value="F:DNA-binding transcription factor activity"/>
    <property type="evidence" value="ECO:0007669"/>
    <property type="project" value="InterPro"/>
</dbReference>
<evidence type="ECO:0000313" key="9">
    <source>
        <dbReference type="Proteomes" id="UP000289738"/>
    </source>
</evidence>
<gene>
    <name evidence="8" type="ORF">Ahy_A02g007308</name>
</gene>
<accession>A0A445EC88</accession>
<comment type="subcellular location">
    <subcellularLocation>
        <location evidence="1">Nucleus</location>
    </subcellularLocation>
</comment>
<feature type="compositionally biased region" description="Polar residues" evidence="6">
    <location>
        <begin position="47"/>
        <end position="58"/>
    </location>
</feature>
<evidence type="ECO:0000256" key="4">
    <source>
        <dbReference type="ARBA" id="ARBA00023163"/>
    </source>
</evidence>
<evidence type="ECO:0000256" key="3">
    <source>
        <dbReference type="ARBA" id="ARBA00023125"/>
    </source>
</evidence>
<sequence length="156" mass="17143">MLNDKVAATERANLQKGNVTEAANWKNDNLEVTSSASVAPDYCNQSINSQAQNGTHGSVSLGYDGEGDESESKNEFSGATRAIREPRVVVQTTSEVDILDDGYLWRKYGQKVVKGNPNPRSYYKCTNAGYTVRKHVERVSHDLKSVITAYQGKAQP</sequence>
<dbReference type="SMART" id="SM00774">
    <property type="entry name" value="WRKY"/>
    <property type="match status" value="1"/>
</dbReference>
<dbReference type="InterPro" id="IPR003657">
    <property type="entry name" value="WRKY_dom"/>
</dbReference>
<dbReference type="AlphaFoldDB" id="A0A445EC88"/>
<evidence type="ECO:0000313" key="8">
    <source>
        <dbReference type="EMBL" id="RYR73037.1"/>
    </source>
</evidence>
<keyword evidence="3" id="KW-0238">DNA-binding</keyword>
<reference evidence="8 9" key="1">
    <citation type="submission" date="2019-01" db="EMBL/GenBank/DDBJ databases">
        <title>Sequencing of cultivated peanut Arachis hypogaea provides insights into genome evolution and oil improvement.</title>
        <authorList>
            <person name="Chen X."/>
        </authorList>
    </citation>
    <scope>NUCLEOTIDE SEQUENCE [LARGE SCALE GENOMIC DNA]</scope>
    <source>
        <strain evidence="9">cv. Fuhuasheng</strain>
        <tissue evidence="8">Leaves</tissue>
    </source>
</reference>
<keyword evidence="9" id="KW-1185">Reference proteome</keyword>
<evidence type="ECO:0000256" key="5">
    <source>
        <dbReference type="ARBA" id="ARBA00023242"/>
    </source>
</evidence>
<dbReference type="Proteomes" id="UP000289738">
    <property type="component" value="Chromosome A02"/>
</dbReference>
<feature type="region of interest" description="Disordered" evidence="6">
    <location>
        <begin position="47"/>
        <end position="79"/>
    </location>
</feature>
<dbReference type="PANTHER" id="PTHR31221">
    <property type="entry name" value="WRKY TRANSCRIPTION FACTOR PROTEIN 1-RELATED"/>
    <property type="match status" value="1"/>
</dbReference>
<evidence type="ECO:0000256" key="1">
    <source>
        <dbReference type="ARBA" id="ARBA00004123"/>
    </source>
</evidence>
<keyword evidence="2" id="KW-0805">Transcription regulation</keyword>
<comment type="caution">
    <text evidence="8">The sequence shown here is derived from an EMBL/GenBank/DDBJ whole genome shotgun (WGS) entry which is preliminary data.</text>
</comment>
<proteinExistence type="predicted"/>
<dbReference type="Pfam" id="PF03106">
    <property type="entry name" value="WRKY"/>
    <property type="match status" value="1"/>
</dbReference>
<evidence type="ECO:0000259" key="7">
    <source>
        <dbReference type="PROSITE" id="PS50811"/>
    </source>
</evidence>
<dbReference type="InterPro" id="IPR044810">
    <property type="entry name" value="WRKY_plant"/>
</dbReference>
<dbReference type="InterPro" id="IPR036576">
    <property type="entry name" value="WRKY_dom_sf"/>
</dbReference>
<dbReference type="GO" id="GO:0043565">
    <property type="term" value="F:sequence-specific DNA binding"/>
    <property type="evidence" value="ECO:0007669"/>
    <property type="project" value="InterPro"/>
</dbReference>
<organism evidence="8 9">
    <name type="scientific">Arachis hypogaea</name>
    <name type="common">Peanut</name>
    <dbReference type="NCBI Taxonomy" id="3818"/>
    <lineage>
        <taxon>Eukaryota</taxon>
        <taxon>Viridiplantae</taxon>
        <taxon>Streptophyta</taxon>
        <taxon>Embryophyta</taxon>
        <taxon>Tracheophyta</taxon>
        <taxon>Spermatophyta</taxon>
        <taxon>Magnoliopsida</taxon>
        <taxon>eudicotyledons</taxon>
        <taxon>Gunneridae</taxon>
        <taxon>Pentapetalae</taxon>
        <taxon>rosids</taxon>
        <taxon>fabids</taxon>
        <taxon>Fabales</taxon>
        <taxon>Fabaceae</taxon>
        <taxon>Papilionoideae</taxon>
        <taxon>50 kb inversion clade</taxon>
        <taxon>dalbergioids sensu lato</taxon>
        <taxon>Dalbergieae</taxon>
        <taxon>Pterocarpus clade</taxon>
        <taxon>Arachis</taxon>
    </lineage>
</organism>
<dbReference type="Gene3D" id="2.20.25.80">
    <property type="entry name" value="WRKY domain"/>
    <property type="match status" value="1"/>
</dbReference>
<evidence type="ECO:0000256" key="6">
    <source>
        <dbReference type="SAM" id="MobiDB-lite"/>
    </source>
</evidence>
<dbReference type="GO" id="GO:0005634">
    <property type="term" value="C:nucleus"/>
    <property type="evidence" value="ECO:0007669"/>
    <property type="project" value="UniProtKB-SubCell"/>
</dbReference>
<keyword evidence="4" id="KW-0804">Transcription</keyword>
<evidence type="ECO:0000256" key="2">
    <source>
        <dbReference type="ARBA" id="ARBA00023015"/>
    </source>
</evidence>